<feature type="compositionally biased region" description="Polar residues" evidence="1">
    <location>
        <begin position="70"/>
        <end position="83"/>
    </location>
</feature>
<keyword evidence="3" id="KW-1185">Reference proteome</keyword>
<name>A0A3P7NFM1_CYLGO</name>
<dbReference type="AlphaFoldDB" id="A0A3P7NFM1"/>
<dbReference type="EMBL" id="UYRV01136152">
    <property type="protein sequence ID" value="VDN39030.1"/>
    <property type="molecule type" value="Genomic_DNA"/>
</dbReference>
<accession>A0A3P7NFM1</accession>
<dbReference type="Proteomes" id="UP000271889">
    <property type="component" value="Unassembled WGS sequence"/>
</dbReference>
<gene>
    <name evidence="2" type="ORF">CGOC_LOCUS13874</name>
</gene>
<feature type="non-terminal residue" evidence="2">
    <location>
        <position position="1"/>
    </location>
</feature>
<organism evidence="2 3">
    <name type="scientific">Cylicostephanus goldi</name>
    <name type="common">Nematode worm</name>
    <dbReference type="NCBI Taxonomy" id="71465"/>
    <lineage>
        <taxon>Eukaryota</taxon>
        <taxon>Metazoa</taxon>
        <taxon>Ecdysozoa</taxon>
        <taxon>Nematoda</taxon>
        <taxon>Chromadorea</taxon>
        <taxon>Rhabditida</taxon>
        <taxon>Rhabditina</taxon>
        <taxon>Rhabditomorpha</taxon>
        <taxon>Strongyloidea</taxon>
        <taxon>Strongylidae</taxon>
        <taxon>Cylicostephanus</taxon>
    </lineage>
</organism>
<feature type="region of interest" description="Disordered" evidence="1">
    <location>
        <begin position="44"/>
        <end position="91"/>
    </location>
</feature>
<proteinExistence type="predicted"/>
<reference evidence="2 3" key="1">
    <citation type="submission" date="2018-11" db="EMBL/GenBank/DDBJ databases">
        <authorList>
            <consortium name="Pathogen Informatics"/>
        </authorList>
    </citation>
    <scope>NUCLEOTIDE SEQUENCE [LARGE SCALE GENOMIC DNA]</scope>
</reference>
<protein>
    <submittedName>
        <fullName evidence="2">Uncharacterized protein</fullName>
    </submittedName>
</protein>
<evidence type="ECO:0000256" key="1">
    <source>
        <dbReference type="SAM" id="MobiDB-lite"/>
    </source>
</evidence>
<evidence type="ECO:0000313" key="3">
    <source>
        <dbReference type="Proteomes" id="UP000271889"/>
    </source>
</evidence>
<sequence>VIFLTGALLVHETFSYGEFGEEDLNEYRKSKAEQLRQWLETLLKQEESQQAPPLKKPRKKLSENKRKTSPSRQSMPIEANSSITDDEMREQEKLRWEQRLDNYSRTDHGFGFGAEGLLFLGPPVLRGRQEFK</sequence>
<evidence type="ECO:0000313" key="2">
    <source>
        <dbReference type="EMBL" id="VDN39030.1"/>
    </source>
</evidence>